<sequence>MIRLPKKIISIIFFLSLLIFPFLLSPHKISAQQEGDLFKPFDVGTYIENEEQAQEIEKNNPDEIPVFSDRAERTRVGAILGGILSYTTDMGAVNEGRATAMGTVTDLIATIYEHPPASGLAYTQYILANAGLAAPAYAQGIGFAGLKPLLPLWNATRNIAYSALIIVMIVIGFMIIFRMKIDPKTIITVQAAIPRIVVTILLITLSYPIVGFMVDMMYLAMAVIIGLVAQGIGQGDRVAEFQTYYMNASGWDLVRTVVSAGFSSWDNIMFPNLAVHGISGIGTLIGGMLKFFAFKSIGTLLGPFSPDLIFGLIITLGVLFTMIRILLLLLNSYIQLLIGLILGPLHLLFEAIPGRSAFSQWFLNIAANLVVYPTTVAVLMFAEFLTQMDMDADQLLTPPLTWMPGKGAFSAFLGLGVLFLAPTLIATVKKQFHPKPVLPMTAGTAFAPLTGGAQTAMGAASQFYYMKPILEMFKAKK</sequence>
<feature type="transmembrane region" description="Helical" evidence="1">
    <location>
        <begin position="189"/>
        <end position="210"/>
    </location>
</feature>
<evidence type="ECO:0000313" key="2">
    <source>
        <dbReference type="EMBL" id="OGF98679.1"/>
    </source>
</evidence>
<keyword evidence="1" id="KW-1133">Transmembrane helix</keyword>
<accession>A0A1F5YEV1</accession>
<evidence type="ECO:0000256" key="1">
    <source>
        <dbReference type="SAM" id="Phobius"/>
    </source>
</evidence>
<keyword evidence="1" id="KW-0812">Transmembrane</keyword>
<feature type="transmembrane region" description="Helical" evidence="1">
    <location>
        <begin position="361"/>
        <end position="382"/>
    </location>
</feature>
<feature type="transmembrane region" description="Helical" evidence="1">
    <location>
        <begin position="333"/>
        <end position="349"/>
    </location>
</feature>
<dbReference type="Proteomes" id="UP000177396">
    <property type="component" value="Unassembled WGS sequence"/>
</dbReference>
<feature type="transmembrane region" description="Helical" evidence="1">
    <location>
        <begin position="159"/>
        <end position="177"/>
    </location>
</feature>
<dbReference type="EMBL" id="MFJB01000090">
    <property type="protein sequence ID" value="OGF98679.1"/>
    <property type="molecule type" value="Genomic_DNA"/>
</dbReference>
<feature type="transmembrane region" description="Helical" evidence="1">
    <location>
        <begin position="306"/>
        <end position="327"/>
    </location>
</feature>
<comment type="caution">
    <text evidence="2">The sequence shown here is derived from an EMBL/GenBank/DDBJ whole genome shotgun (WGS) entry which is preliminary data.</text>
</comment>
<feature type="transmembrane region" description="Helical" evidence="1">
    <location>
        <begin position="408"/>
        <end position="428"/>
    </location>
</feature>
<feature type="transmembrane region" description="Helical" evidence="1">
    <location>
        <begin position="274"/>
        <end position="294"/>
    </location>
</feature>
<gene>
    <name evidence="2" type="ORF">A2153_01310</name>
</gene>
<dbReference type="AlphaFoldDB" id="A0A1F5YEV1"/>
<reference evidence="2 3" key="1">
    <citation type="journal article" date="2016" name="Nat. Commun.">
        <title>Thousands of microbial genomes shed light on interconnected biogeochemical processes in an aquifer system.</title>
        <authorList>
            <person name="Anantharaman K."/>
            <person name="Brown C.T."/>
            <person name="Hug L.A."/>
            <person name="Sharon I."/>
            <person name="Castelle C.J."/>
            <person name="Probst A.J."/>
            <person name="Thomas B.C."/>
            <person name="Singh A."/>
            <person name="Wilkins M.J."/>
            <person name="Karaoz U."/>
            <person name="Brodie E.L."/>
            <person name="Williams K.H."/>
            <person name="Hubbard S.S."/>
            <person name="Banfield J.F."/>
        </authorList>
    </citation>
    <scope>NUCLEOTIDE SEQUENCE [LARGE SCALE GENOMIC DNA]</scope>
</reference>
<protein>
    <submittedName>
        <fullName evidence="2">Uncharacterized protein</fullName>
    </submittedName>
</protein>
<proteinExistence type="predicted"/>
<evidence type="ECO:0000313" key="3">
    <source>
        <dbReference type="Proteomes" id="UP000177396"/>
    </source>
</evidence>
<organism evidence="2 3">
    <name type="scientific">Candidatus Gottesmanbacteria bacterium RBG_16_38_7b</name>
    <dbReference type="NCBI Taxonomy" id="1798372"/>
    <lineage>
        <taxon>Bacteria</taxon>
        <taxon>Candidatus Gottesmaniibacteriota</taxon>
    </lineage>
</organism>
<keyword evidence="1" id="KW-0472">Membrane</keyword>
<name>A0A1F5YEV1_9BACT</name>